<dbReference type="SUPFAM" id="SSF55729">
    <property type="entry name" value="Acyl-CoA N-acyltransferases (Nat)"/>
    <property type="match status" value="1"/>
</dbReference>
<name>A0A2W4JDQ0_9PSEU</name>
<dbReference type="EMBL" id="QGUI01000377">
    <property type="protein sequence ID" value="PZM96561.1"/>
    <property type="molecule type" value="Genomic_DNA"/>
</dbReference>
<dbReference type="InterPro" id="IPR000182">
    <property type="entry name" value="GNAT_dom"/>
</dbReference>
<proteinExistence type="predicted"/>
<dbReference type="PANTHER" id="PTHR13947:SF37">
    <property type="entry name" value="LD18367P"/>
    <property type="match status" value="1"/>
</dbReference>
<dbReference type="AlphaFoldDB" id="A0A2W4JDQ0"/>
<dbReference type="InterPro" id="IPR016181">
    <property type="entry name" value="Acyl_CoA_acyltransferase"/>
</dbReference>
<dbReference type="EMBL" id="QGUI02000222">
    <property type="protein sequence ID" value="MFO7193496.1"/>
    <property type="molecule type" value="Genomic_DNA"/>
</dbReference>
<accession>A0A2W4JDQ0</accession>
<dbReference type="InterPro" id="IPR050769">
    <property type="entry name" value="NAT_camello-type"/>
</dbReference>
<reference evidence="3" key="2">
    <citation type="submission" date="2018-05" db="EMBL/GenBank/DDBJ databases">
        <authorList>
            <person name="Moura L."/>
            <person name="Setubal J.C."/>
        </authorList>
    </citation>
    <scope>NUCLEOTIDE SEQUENCE</scope>
    <source>
        <strain evidence="3">ZC4RG45</strain>
    </source>
</reference>
<evidence type="ECO:0000313" key="4">
    <source>
        <dbReference type="EMBL" id="PZM96561.1"/>
    </source>
</evidence>
<feature type="domain" description="N-acetyltransferase" evidence="2">
    <location>
        <begin position="2"/>
        <end position="161"/>
    </location>
</feature>
<evidence type="ECO:0000313" key="3">
    <source>
        <dbReference type="EMBL" id="MFO7193496.1"/>
    </source>
</evidence>
<evidence type="ECO:0000256" key="1">
    <source>
        <dbReference type="ARBA" id="ARBA00022679"/>
    </source>
</evidence>
<dbReference type="PROSITE" id="PS51186">
    <property type="entry name" value="GNAT"/>
    <property type="match status" value="1"/>
</dbReference>
<gene>
    <name evidence="3" type="ORF">DIU77_014745</name>
    <name evidence="4" type="ORF">DIU77_10565</name>
</gene>
<reference evidence="4" key="1">
    <citation type="submission" date="2018-05" db="EMBL/GenBank/DDBJ databases">
        <authorList>
            <person name="Lanie J.A."/>
            <person name="Ng W.-L."/>
            <person name="Kazmierczak K.M."/>
            <person name="Andrzejewski T.M."/>
            <person name="Davidsen T.M."/>
            <person name="Wayne K.J."/>
            <person name="Tettelin H."/>
            <person name="Glass J.I."/>
            <person name="Rusch D."/>
            <person name="Podicherti R."/>
            <person name="Tsui H.-C.T."/>
            <person name="Winkler M.E."/>
        </authorList>
    </citation>
    <scope>NUCLEOTIDE SEQUENCE</scope>
    <source>
        <strain evidence="4">ZC4RG45</strain>
    </source>
</reference>
<protein>
    <submittedName>
        <fullName evidence="4">GNAT family N-acetyltransferase</fullName>
    </submittedName>
</protein>
<reference evidence="3" key="4">
    <citation type="submission" date="2023-08" db="EMBL/GenBank/DDBJ databases">
        <authorList>
            <person name="Guima S.E.S."/>
            <person name="Martins L.F."/>
            <person name="Silva A.M."/>
            <person name="Setubal J.C."/>
        </authorList>
    </citation>
    <scope>NUCLEOTIDE SEQUENCE</scope>
    <source>
        <strain evidence="3">ZC4RG45</strain>
    </source>
</reference>
<keyword evidence="1 4" id="KW-0808">Transferase</keyword>
<dbReference type="Gene3D" id="3.40.630.30">
    <property type="match status" value="1"/>
</dbReference>
<sequence length="164" mass="18164">MDTIRRLDQPGDLGWIVQANGEIYAKEHGWDASYEALVARIVADYATGHDPEREAGWIAELDGRRVGSVLCVAGDEEDTAKLRVLVVDPAARGRGLGGRLVDTCIAFARDAGYRRMVLWTVSLLASARKIYQSRGFQLVRQEEIHKFGHDLVGQDWALDLRAGS</sequence>
<dbReference type="Proteomes" id="UP000249324">
    <property type="component" value="Unassembled WGS sequence"/>
</dbReference>
<dbReference type="STRING" id="1111738.GCA_000427905_02838"/>
<organism evidence="4">
    <name type="scientific">Thermocrispum agreste</name>
    <dbReference type="NCBI Taxonomy" id="37925"/>
    <lineage>
        <taxon>Bacteria</taxon>
        <taxon>Bacillati</taxon>
        <taxon>Actinomycetota</taxon>
        <taxon>Actinomycetes</taxon>
        <taxon>Pseudonocardiales</taxon>
        <taxon>Pseudonocardiaceae</taxon>
        <taxon>Thermocrispum</taxon>
    </lineage>
</organism>
<dbReference type="CDD" id="cd04301">
    <property type="entry name" value="NAT_SF"/>
    <property type="match status" value="1"/>
</dbReference>
<dbReference type="GO" id="GO:0008080">
    <property type="term" value="F:N-acetyltransferase activity"/>
    <property type="evidence" value="ECO:0007669"/>
    <property type="project" value="InterPro"/>
</dbReference>
<evidence type="ECO:0000259" key="2">
    <source>
        <dbReference type="PROSITE" id="PS51186"/>
    </source>
</evidence>
<reference evidence="3 5" key="3">
    <citation type="journal article" date="2021" name="BMC Genomics">
        <title>Genome-resolved metagenome and metatranscriptome analyses of thermophilic composting reveal key bacterial players and their metabolic interactions.</title>
        <authorList>
            <person name="Braga L.P.P."/>
            <person name="Pereira R.V."/>
            <person name="Martins L.F."/>
            <person name="Moura L.M.S."/>
            <person name="Sanchez F.B."/>
            <person name="Patane J.S.L."/>
            <person name="da Silva A.M."/>
            <person name="Setubal J.C."/>
        </authorList>
    </citation>
    <scope>NUCLEOTIDE SEQUENCE [LARGE SCALE GENOMIC DNA]</scope>
    <source>
        <strain evidence="3">ZC4RG45</strain>
    </source>
</reference>
<dbReference type="Pfam" id="PF00583">
    <property type="entry name" value="Acetyltransf_1"/>
    <property type="match status" value="1"/>
</dbReference>
<comment type="caution">
    <text evidence="4">The sequence shown here is derived from an EMBL/GenBank/DDBJ whole genome shotgun (WGS) entry which is preliminary data.</text>
</comment>
<evidence type="ECO:0000313" key="5">
    <source>
        <dbReference type="Proteomes" id="UP000249324"/>
    </source>
</evidence>
<dbReference type="PANTHER" id="PTHR13947">
    <property type="entry name" value="GNAT FAMILY N-ACETYLTRANSFERASE"/>
    <property type="match status" value="1"/>
</dbReference>